<proteinExistence type="predicted"/>
<evidence type="ECO:0000313" key="3">
    <source>
        <dbReference type="Proteomes" id="UP000054007"/>
    </source>
</evidence>
<dbReference type="Proteomes" id="UP000054007">
    <property type="component" value="Unassembled WGS sequence"/>
</dbReference>
<dbReference type="STRING" id="1314674.A0A0D7BQT6"/>
<reference evidence="2 3" key="1">
    <citation type="journal article" date="2015" name="Fungal Genet. Biol.">
        <title>Evolution of novel wood decay mechanisms in Agaricales revealed by the genome sequences of Fistulina hepatica and Cylindrobasidium torrendii.</title>
        <authorList>
            <person name="Floudas D."/>
            <person name="Held B.W."/>
            <person name="Riley R."/>
            <person name="Nagy L.G."/>
            <person name="Koehler G."/>
            <person name="Ransdell A.S."/>
            <person name="Younus H."/>
            <person name="Chow J."/>
            <person name="Chiniquy J."/>
            <person name="Lipzen A."/>
            <person name="Tritt A."/>
            <person name="Sun H."/>
            <person name="Haridas S."/>
            <person name="LaButti K."/>
            <person name="Ohm R.A."/>
            <person name="Kues U."/>
            <person name="Blanchette R.A."/>
            <person name="Grigoriev I.V."/>
            <person name="Minto R.E."/>
            <person name="Hibbett D.S."/>
        </authorList>
    </citation>
    <scope>NUCLEOTIDE SEQUENCE [LARGE SCALE GENOMIC DNA]</scope>
    <source>
        <strain evidence="2 3">FP15055 ss-10</strain>
    </source>
</reference>
<dbReference type="CDD" id="cd11577">
    <property type="entry name" value="GH71"/>
    <property type="match status" value="1"/>
</dbReference>
<gene>
    <name evidence="2" type="ORF">CYLTODRAFT_344043</name>
</gene>
<dbReference type="Gene3D" id="3.20.20.80">
    <property type="entry name" value="Glycosidases"/>
    <property type="match status" value="1"/>
</dbReference>
<name>A0A0D7BQT6_9AGAR</name>
<dbReference type="OrthoDB" id="3257981at2759"/>
<feature type="region of interest" description="Disordered" evidence="1">
    <location>
        <begin position="26"/>
        <end position="45"/>
    </location>
</feature>
<dbReference type="Pfam" id="PF03659">
    <property type="entry name" value="Glyco_hydro_71"/>
    <property type="match status" value="1"/>
</dbReference>
<keyword evidence="3" id="KW-1185">Reference proteome</keyword>
<keyword evidence="2" id="KW-0378">Hydrolase</keyword>
<accession>A0A0D7BQT6</accession>
<evidence type="ECO:0000313" key="2">
    <source>
        <dbReference type="EMBL" id="KIY72529.1"/>
    </source>
</evidence>
<evidence type="ECO:0000256" key="1">
    <source>
        <dbReference type="SAM" id="MobiDB-lite"/>
    </source>
</evidence>
<dbReference type="AlphaFoldDB" id="A0A0D7BQT6"/>
<dbReference type="InterPro" id="IPR005197">
    <property type="entry name" value="Glyco_hydro_71"/>
</dbReference>
<sequence>MSSTPATSTFPTSSLVPAASTLVSASSMPSSSSSQTSSAASPSGSIPATSNPKFIVAHHMVGNTYPYTKQDWTDDITLAHASGIDGFALNVGSDDWQKTQVASAYEAAQDSGLPFKLFLSLDMTVLPCGSDADAQAIRSWVSQYTSHPNQFIYGDRAFVSTFSGETCTFGAGSTAEGWHSQFVGHPDLADKLFFVPSFFIDPATFPTFQDVMHGDFNWNGGWPIELTVDTLNNERTAAKVAADSAEDAITKFIGSTDTDLKHIDGLASLRTAKTKRDGSSDKLAYMASVSPWFFTHYGADSFNKNFVYLGDQHLYARRWESLIAARDKVDIVEINTWNDYGESHYIGPIKGAQPNSEAWTDGMNHTAWLDLTKYYATAFKEGAFPSIDTDTIVMWARPHAVDAQAQNDPVGQPTNFKLFEDTVWAVVMAKSPATVTLRTSDSNSQTFDVPAGVSKLSIGISAGETMYGSIERDGKMITELKPEGYALEGSPKTYNFNAFVASASA</sequence>
<dbReference type="GO" id="GO:0051118">
    <property type="term" value="F:glucan endo-1,3-alpha-glucosidase activity"/>
    <property type="evidence" value="ECO:0007669"/>
    <property type="project" value="InterPro"/>
</dbReference>
<organism evidence="2 3">
    <name type="scientific">Cylindrobasidium torrendii FP15055 ss-10</name>
    <dbReference type="NCBI Taxonomy" id="1314674"/>
    <lineage>
        <taxon>Eukaryota</taxon>
        <taxon>Fungi</taxon>
        <taxon>Dikarya</taxon>
        <taxon>Basidiomycota</taxon>
        <taxon>Agaricomycotina</taxon>
        <taxon>Agaricomycetes</taxon>
        <taxon>Agaricomycetidae</taxon>
        <taxon>Agaricales</taxon>
        <taxon>Marasmiineae</taxon>
        <taxon>Physalacriaceae</taxon>
        <taxon>Cylindrobasidium</taxon>
    </lineage>
</organism>
<dbReference type="EMBL" id="KN880443">
    <property type="protein sequence ID" value="KIY72529.1"/>
    <property type="molecule type" value="Genomic_DNA"/>
</dbReference>
<protein>
    <submittedName>
        <fullName evidence="2">Glycoside hydrolase family 71 protein</fullName>
    </submittedName>
</protein>